<gene>
    <name evidence="1" type="ordered locus">Gbem_4084</name>
</gene>
<sequence>MTHLSCQLAAPFFFAHDRREGGGAAKRSSWRGVGIREERKKFLAIGEGVCSIGST</sequence>
<proteinExistence type="predicted"/>
<dbReference type="KEGG" id="gbm:Gbem_4084"/>
<name>E1P690_CITBB</name>
<reference evidence="1 2" key="1">
    <citation type="submission" date="2008-07" db="EMBL/GenBank/DDBJ databases">
        <title>Complete sequence of Geobacter bemidjiensis BEM.</title>
        <authorList>
            <consortium name="US DOE Joint Genome Institute"/>
            <person name="Lucas S."/>
            <person name="Copeland A."/>
            <person name="Lapidus A."/>
            <person name="Glavina del Rio T."/>
            <person name="Dalin E."/>
            <person name="Tice H."/>
            <person name="Bruce D."/>
            <person name="Goodwin L."/>
            <person name="Pitluck S."/>
            <person name="Kiss H."/>
            <person name="Brettin T."/>
            <person name="Detter J.C."/>
            <person name="Han C."/>
            <person name="Kuske C.R."/>
            <person name="Schmutz J."/>
            <person name="Larimer F."/>
            <person name="Land M."/>
            <person name="Hauser L."/>
            <person name="Kyrpides N."/>
            <person name="Lykidis A."/>
            <person name="Lovley D."/>
            <person name="Richardson P."/>
        </authorList>
    </citation>
    <scope>NUCLEOTIDE SEQUENCE [LARGE SCALE GENOMIC DNA]</scope>
    <source>
        <strain evidence="2">ATCC BAA-1014 / DSM 16622 / JCM 12645 / Bem</strain>
    </source>
</reference>
<protein>
    <submittedName>
        <fullName evidence="1">Uncharacterized protein</fullName>
    </submittedName>
</protein>
<organism evidence="1 2">
    <name type="scientific">Citrifermentans bemidjiense (strain ATCC BAA-1014 / DSM 16622 / JCM 12645 / Bem)</name>
    <name type="common">Geobacter bemidjiensis</name>
    <dbReference type="NCBI Taxonomy" id="404380"/>
    <lineage>
        <taxon>Bacteria</taxon>
        <taxon>Pseudomonadati</taxon>
        <taxon>Thermodesulfobacteriota</taxon>
        <taxon>Desulfuromonadia</taxon>
        <taxon>Geobacterales</taxon>
        <taxon>Geobacteraceae</taxon>
        <taxon>Citrifermentans</taxon>
    </lineage>
</organism>
<reference evidence="1 2" key="2">
    <citation type="journal article" date="2010" name="BMC Genomics">
        <title>The genome of Geobacter bemidjiensis, exemplar for the subsurface clade of Geobacter species that predominate in Fe(III)-reducing subsurface environments.</title>
        <authorList>
            <person name="Aklujkar M."/>
            <person name="Young N.D."/>
            <person name="Holmes D."/>
            <person name="Chavan M."/>
            <person name="Risso C."/>
            <person name="Kiss H.E."/>
            <person name="Han C.S."/>
            <person name="Land M.L."/>
            <person name="Lovley D.R."/>
        </authorList>
    </citation>
    <scope>NUCLEOTIDE SEQUENCE [LARGE SCALE GENOMIC DNA]</scope>
    <source>
        <strain evidence="2">ATCC BAA-1014 / DSM 16622 / JCM 12645 / Bem</strain>
    </source>
</reference>
<accession>E1P690</accession>
<dbReference type="Proteomes" id="UP000008825">
    <property type="component" value="Chromosome"/>
</dbReference>
<evidence type="ECO:0000313" key="2">
    <source>
        <dbReference type="Proteomes" id="UP000008825"/>
    </source>
</evidence>
<dbReference type="HOGENOM" id="CLU_3025813_0_0_7"/>
<dbReference type="AlphaFoldDB" id="E1P690"/>
<evidence type="ECO:0000313" key="1">
    <source>
        <dbReference type="EMBL" id="ADO00785.1"/>
    </source>
</evidence>
<keyword evidence="2" id="KW-1185">Reference proteome</keyword>
<dbReference type="EMBL" id="CP001124">
    <property type="protein sequence ID" value="ADO00785.1"/>
    <property type="molecule type" value="Genomic_DNA"/>
</dbReference>
<dbReference type="STRING" id="404380.Gbem_4084"/>